<reference evidence="3 4" key="1">
    <citation type="submission" date="2020-05" db="EMBL/GenBank/DDBJ databases">
        <title>Nakamurella sp. DB0629 isolated from air conditioner.</title>
        <authorList>
            <person name="Kim D.H."/>
            <person name="Kim D.-U."/>
        </authorList>
    </citation>
    <scope>NUCLEOTIDE SEQUENCE [LARGE SCALE GENOMIC DNA]</scope>
    <source>
        <strain evidence="3 4">DB0629</strain>
    </source>
</reference>
<name>A0A849A5Z1_9ACTN</name>
<keyword evidence="4" id="KW-1185">Reference proteome</keyword>
<evidence type="ECO:0000259" key="2">
    <source>
        <dbReference type="Pfam" id="PF01882"/>
    </source>
</evidence>
<organism evidence="3 4">
    <name type="scientific">Nakamurella aerolata</name>
    <dbReference type="NCBI Taxonomy" id="1656892"/>
    <lineage>
        <taxon>Bacteria</taxon>
        <taxon>Bacillati</taxon>
        <taxon>Actinomycetota</taxon>
        <taxon>Actinomycetes</taxon>
        <taxon>Nakamurellales</taxon>
        <taxon>Nakamurellaceae</taxon>
        <taxon>Nakamurella</taxon>
    </lineage>
</organism>
<comment type="caution">
    <text evidence="3">The sequence shown here is derived from an EMBL/GenBank/DDBJ whole genome shotgun (WGS) entry which is preliminary data.</text>
</comment>
<dbReference type="InterPro" id="IPR002881">
    <property type="entry name" value="DUF58"/>
</dbReference>
<gene>
    <name evidence="3" type="ORF">HKD39_09685</name>
</gene>
<proteinExistence type="predicted"/>
<dbReference type="EMBL" id="JABEND010000004">
    <property type="protein sequence ID" value="NNG35979.1"/>
    <property type="molecule type" value="Genomic_DNA"/>
</dbReference>
<protein>
    <submittedName>
        <fullName evidence="3">DUF58 domain-containing protein</fullName>
    </submittedName>
</protein>
<keyword evidence="1" id="KW-0812">Transmembrane</keyword>
<evidence type="ECO:0000313" key="3">
    <source>
        <dbReference type="EMBL" id="NNG35979.1"/>
    </source>
</evidence>
<accession>A0A849A5Z1</accession>
<dbReference type="PANTHER" id="PTHR34351:SF1">
    <property type="entry name" value="SLR1927 PROTEIN"/>
    <property type="match status" value="1"/>
</dbReference>
<dbReference type="AlphaFoldDB" id="A0A849A5Z1"/>
<keyword evidence="1" id="KW-1133">Transmembrane helix</keyword>
<dbReference type="Pfam" id="PF01882">
    <property type="entry name" value="DUF58"/>
    <property type="match status" value="1"/>
</dbReference>
<dbReference type="PANTHER" id="PTHR34351">
    <property type="entry name" value="SLR1927 PROTEIN-RELATED"/>
    <property type="match status" value="1"/>
</dbReference>
<evidence type="ECO:0000313" key="4">
    <source>
        <dbReference type="Proteomes" id="UP000562984"/>
    </source>
</evidence>
<keyword evidence="1" id="KW-0472">Membrane</keyword>
<dbReference type="Proteomes" id="UP000562984">
    <property type="component" value="Unassembled WGS sequence"/>
</dbReference>
<feature type="transmembrane region" description="Helical" evidence="1">
    <location>
        <begin position="85"/>
        <end position="105"/>
    </location>
</feature>
<dbReference type="RefSeq" id="WP_171199652.1">
    <property type="nucleotide sequence ID" value="NZ_JABEND010000004.1"/>
</dbReference>
<feature type="domain" description="DUF58" evidence="2">
    <location>
        <begin position="247"/>
        <end position="419"/>
    </location>
</feature>
<evidence type="ECO:0000256" key="1">
    <source>
        <dbReference type="SAM" id="Phobius"/>
    </source>
</evidence>
<sequence length="437" mass="45855">MTAPPQSDAPPDTTGWQRHQLTENADPAAAAGSEHTGSRSFSQRLQLVAEPLRRASGPVTMLGLVAAAAVVIGLLVVWLTNWSEFLALALVAGVLLLIASVFLVGRSSYGVEVKLQSGRVVAGERATGELVIRNTGTHRLLPARVELPVGGNLASFRVPSLPAGGSHDELFVIPTERRAVIRVGPATSVRGDPLGLLRRQVRWTGVTELYVHPQLTRLHGAATGSVKDLEGQPTRELSSNDVSFHQLRQYVPGDDRRYVHWRTSARTGVLMVRQFEETRRTHLAVALSLAADEYHTPADLELAISAAASLGVQAMSEERPVTVCAGAAVLHGASARRLLDRFSALEAEPATAGVVGAGQLASSAVPNASVAVMITGGAVSPPVLRHAGAGFSVGVRVVALQVRSGAALSLGTVGRVDVATVGSLDELPRALRSLKAA</sequence>
<feature type="transmembrane region" description="Helical" evidence="1">
    <location>
        <begin position="59"/>
        <end position="79"/>
    </location>
</feature>